<dbReference type="AlphaFoldDB" id="A0A0C5VI59"/>
<dbReference type="Pfam" id="PF01295">
    <property type="entry name" value="Adenylate_cycl"/>
    <property type="match status" value="1"/>
</dbReference>
<reference evidence="2 3" key="1">
    <citation type="submission" date="2014-01" db="EMBL/GenBank/DDBJ databases">
        <title>Full genme sequencing of cellulolytic bacterium Gynuella sunshinyii YC6258T gen. nov., sp. nov.</title>
        <authorList>
            <person name="Khan H."/>
            <person name="Chung E.J."/>
            <person name="Chung Y.R."/>
        </authorList>
    </citation>
    <scope>NUCLEOTIDE SEQUENCE [LARGE SCALE GENOMIC DNA]</scope>
    <source>
        <strain evidence="2 3">YC6258</strain>
    </source>
</reference>
<sequence>MQAYNIVKKIADGGLDYPSMTELGKRFRAVNEGRLERLRSGMQNTQQQFLELLPMLFHVNHHLLPGWIEDDVPKGVSFYYPDRTVLSSLGQISRSYRYKQPNQLNGDISSIFLMGSTGTIGQSSQSDLDIWVCHVAGLSAEKIYLLEQKAELISEWAMGMNLEVHFFVMDAHAFKVGSKGRLSSENAGSTQHYLLLDEFYRSHILIAGAEPAWWLVPPYEEHLYNQHVRHNIDSGFLNYGATIDFGGVPRIPVDEFVGAGMWHLYKGIDAPYKSLLKLMLLELYAFSFPKAQCLCLDFKQAVYDFKLNLDELDPYVMLYRRLERYLLSRKQTVRLELVRRAFYFKIGISLSRKSRSPSWRRILIDRLTVEWGWSAQHIAHLDNKEQWGIDDVIREQKVLIAELTHSYRFLTQIAQKIKASSKLRKQEMLILGRKLSAAFDRKPGKIEIINSTVSADLSREKLTVHQLQSEQPEQSLWGAYCNQLTRMGSNPPQPLKHSSSLIEVMIWSYFNGLLDAHINIPVFTLLEDDSITLTDYELKEIINSFRYHFRKPLKAVPQEVFVYKSCPVKTILYVNVARDPMAHLSARGLQKISNRTDSLDFSSLRENLVQTLDLVVLNSWNEVHVSRFDLHDDTLVQCLLFLLNSIAMSASKQMPEFEALCFSVTRPAAIANRVQQLFRDVLRYFLLDHQNVPGRYVFGYEDKICVISFDRHKFTSIQVDTQQEFIEMLAQERPEFSPIRLDRYSLSENRELRMILSNSHLRGIQVYFRRLAGQRAIIHVVDEYGSLFSYQIPFLSVKTLIKPLYRFLRIIEYRKNTDGGSETPIAQEIFFYEYLENTQDRTARLIRRRTESDFTDSDFYNIRALVRKEHDGNIHYTVLVGEREFDSLTLGQSFYVTVAKALSETNQLHERQLCYVTDLELADEIKADLPFGRVQTIHYFQYKYRLESRINSVLNKL</sequence>
<dbReference type="PATRIC" id="fig|1445510.3.peg.976"/>
<dbReference type="EMBL" id="CP007142">
    <property type="protein sequence ID" value="AJQ93048.1"/>
    <property type="molecule type" value="Genomic_DNA"/>
</dbReference>
<dbReference type="EC" id="4.6.1.1" evidence="2"/>
<dbReference type="PANTHER" id="PTHR38760:SF1">
    <property type="entry name" value="ADENYLATE CYCLASE"/>
    <property type="match status" value="1"/>
</dbReference>
<dbReference type="HOGENOM" id="CLU_013280_0_0_6"/>
<accession>A0A0C5VI59</accession>
<dbReference type="KEGG" id="gsn:YC6258_00998"/>
<feature type="domain" description="Adenylate cyclase class-I N-terminal" evidence="1">
    <location>
        <begin position="21"/>
        <end position="214"/>
    </location>
</feature>
<evidence type="ECO:0000259" key="1">
    <source>
        <dbReference type="Pfam" id="PF12633"/>
    </source>
</evidence>
<dbReference type="PIRSF" id="PIRSF001444">
    <property type="entry name" value="Adenylate_cycl"/>
    <property type="match status" value="1"/>
</dbReference>
<dbReference type="GO" id="GO:0004016">
    <property type="term" value="F:adenylate cyclase activity"/>
    <property type="evidence" value="ECO:0007669"/>
    <property type="project" value="UniProtKB-EC"/>
</dbReference>
<organism evidence="2 3">
    <name type="scientific">Gynuella sunshinyii YC6258</name>
    <dbReference type="NCBI Taxonomy" id="1445510"/>
    <lineage>
        <taxon>Bacteria</taxon>
        <taxon>Pseudomonadati</taxon>
        <taxon>Pseudomonadota</taxon>
        <taxon>Gammaproteobacteria</taxon>
        <taxon>Oceanospirillales</taxon>
        <taxon>Saccharospirillaceae</taxon>
        <taxon>Gynuella</taxon>
    </lineage>
</organism>
<protein>
    <submittedName>
        <fullName evidence="2">Adenylate cyclase</fullName>
        <ecNumber evidence="2">4.6.1.1</ecNumber>
    </submittedName>
</protein>
<dbReference type="PANTHER" id="PTHR38760">
    <property type="entry name" value="ADENYLATE CYCLASE"/>
    <property type="match status" value="1"/>
</dbReference>
<dbReference type="STRING" id="1445510.YC6258_00998"/>
<evidence type="ECO:0000313" key="3">
    <source>
        <dbReference type="Proteomes" id="UP000032266"/>
    </source>
</evidence>
<keyword evidence="3" id="KW-1185">Reference proteome</keyword>
<proteinExistence type="predicted"/>
<dbReference type="GO" id="GO:0006171">
    <property type="term" value="P:cAMP biosynthetic process"/>
    <property type="evidence" value="ECO:0007669"/>
    <property type="project" value="InterPro"/>
</dbReference>
<dbReference type="InterPro" id="IPR000274">
    <property type="entry name" value="Adenylate_cyclase_1"/>
</dbReference>
<evidence type="ECO:0000313" key="2">
    <source>
        <dbReference type="EMBL" id="AJQ93048.1"/>
    </source>
</evidence>
<keyword evidence="2" id="KW-0456">Lyase</keyword>
<dbReference type="Proteomes" id="UP000032266">
    <property type="component" value="Chromosome"/>
</dbReference>
<name>A0A0C5VI59_9GAMM</name>
<dbReference type="OrthoDB" id="5571448at2"/>
<dbReference type="RefSeq" id="WP_044615957.1">
    <property type="nucleotide sequence ID" value="NZ_CP007142.1"/>
</dbReference>
<dbReference type="InterPro" id="IPR024685">
    <property type="entry name" value="Adenylate_cyclase_1_N"/>
</dbReference>
<gene>
    <name evidence="2" type="ORF">YC6258_00998</name>
</gene>
<dbReference type="Pfam" id="PF12633">
    <property type="entry name" value="Adenyl_cycl_N"/>
    <property type="match status" value="1"/>
</dbReference>